<proteinExistence type="inferred from homology"/>
<sequence length="617" mass="64103">MSEASQGATGLGVSVPAPVHSPWPRAHPGPPPSIAMPGHGNNSSNLTTLPGSSSSHTRKLSFGTWSTHKNIKYGRGKYADVELMPQPSDDADDPLNWPRWRKDLNLAALLSVVGLVGAMKTVFLTTNAVAAAHYRTSYVAAAALTGVPLMLSALTGAAASVAARVWGRRPVYLLATALLFVGAVWGATAVDSYASCMAARAVQGLGWGVFDTLVMTSIQDTYFEHQRNLRVTLYNIVNITATWGAPLVGGALSASRQTNVVYQLRVISGLFLLALPLVCLAAPETAFDRAHAAAAATPVSGFTLSRRWQPWRVKHRLTRARVLGYLADLRPRSVIGGGGGVAAAPVTRTVLLQVPRALVAPTTLLVFLLGCLPVAALWGLSGSLSLLLAPAPVGASPAALGTIMTGPWIVPAVIAGSLALYRGVHLQFTQLANSLVVCGGSSLALVGILSLGLGVSNFMGGQPPPPPPASHPDDALFSPDGARQLSFALVSFQLAILAAGTTVLDAATRPSLARSASFTSSNMVIALRSIGDMHTGVIVLRNLAAGVFVLAIPVAVAHPGGLKAVALGLGVAQVVISAVIVTARCYFDESIWRADGKVMGLVDLSSLKRSASFFETD</sequence>
<protein>
    <submittedName>
        <fullName evidence="8">Major facilitator superfamily transporter</fullName>
    </submittedName>
</protein>
<feature type="region of interest" description="Disordered" evidence="6">
    <location>
        <begin position="1"/>
        <end position="60"/>
    </location>
</feature>
<feature type="transmembrane region" description="Helical" evidence="7">
    <location>
        <begin position="138"/>
        <end position="159"/>
    </location>
</feature>
<evidence type="ECO:0000256" key="1">
    <source>
        <dbReference type="ARBA" id="ARBA00004141"/>
    </source>
</evidence>
<gene>
    <name evidence="8" type="ORF">A9K55_008592</name>
</gene>
<evidence type="ECO:0000256" key="2">
    <source>
        <dbReference type="ARBA" id="ARBA00008335"/>
    </source>
</evidence>
<dbReference type="SUPFAM" id="SSF103473">
    <property type="entry name" value="MFS general substrate transporter"/>
    <property type="match status" value="1"/>
</dbReference>
<dbReference type="Pfam" id="PF00083">
    <property type="entry name" value="Sugar_tr"/>
    <property type="match status" value="1"/>
</dbReference>
<keyword evidence="3 7" id="KW-0812">Transmembrane</keyword>
<evidence type="ECO:0000256" key="6">
    <source>
        <dbReference type="SAM" id="MobiDB-lite"/>
    </source>
</evidence>
<feature type="transmembrane region" description="Helical" evidence="7">
    <location>
        <begin position="564"/>
        <end position="587"/>
    </location>
</feature>
<evidence type="ECO:0000256" key="7">
    <source>
        <dbReference type="SAM" id="Phobius"/>
    </source>
</evidence>
<feature type="compositionally biased region" description="Pro residues" evidence="6">
    <location>
        <begin position="19"/>
        <end position="34"/>
    </location>
</feature>
<dbReference type="OrthoDB" id="5215911at2759"/>
<dbReference type="InterPro" id="IPR036259">
    <property type="entry name" value="MFS_trans_sf"/>
</dbReference>
<organism evidence="8 9">
    <name type="scientific">Cordyceps militaris</name>
    <name type="common">Caterpillar fungus</name>
    <name type="synonym">Clavaria militaris</name>
    <dbReference type="NCBI Taxonomy" id="73501"/>
    <lineage>
        <taxon>Eukaryota</taxon>
        <taxon>Fungi</taxon>
        <taxon>Dikarya</taxon>
        <taxon>Ascomycota</taxon>
        <taxon>Pezizomycotina</taxon>
        <taxon>Sordariomycetes</taxon>
        <taxon>Hypocreomycetidae</taxon>
        <taxon>Hypocreales</taxon>
        <taxon>Cordycipitaceae</taxon>
        <taxon>Cordyceps</taxon>
    </lineage>
</organism>
<comment type="similarity">
    <text evidence="2">Belongs to the major facilitator superfamily.</text>
</comment>
<dbReference type="VEuPathDB" id="FungiDB:A9K55_008592"/>
<comment type="subcellular location">
    <subcellularLocation>
        <location evidence="1">Membrane</location>
        <topology evidence="1">Multi-pass membrane protein</topology>
    </subcellularLocation>
</comment>
<feature type="transmembrane region" description="Helical" evidence="7">
    <location>
        <begin position="398"/>
        <end position="421"/>
    </location>
</feature>
<dbReference type="PANTHER" id="PTHR23502">
    <property type="entry name" value="MAJOR FACILITATOR SUPERFAMILY"/>
    <property type="match status" value="1"/>
</dbReference>
<dbReference type="GO" id="GO:0016020">
    <property type="term" value="C:membrane"/>
    <property type="evidence" value="ECO:0007669"/>
    <property type="project" value="UniProtKB-SubCell"/>
</dbReference>
<evidence type="ECO:0000313" key="8">
    <source>
        <dbReference type="EMBL" id="ATY63389.1"/>
    </source>
</evidence>
<evidence type="ECO:0000313" key="9">
    <source>
        <dbReference type="Proteomes" id="UP000323067"/>
    </source>
</evidence>
<keyword evidence="4 7" id="KW-1133">Transmembrane helix</keyword>
<accession>A0A2H4SJX7</accession>
<feature type="transmembrane region" description="Helical" evidence="7">
    <location>
        <begin position="106"/>
        <end position="132"/>
    </location>
</feature>
<feature type="transmembrane region" description="Helical" evidence="7">
    <location>
        <begin position="262"/>
        <end position="282"/>
    </location>
</feature>
<dbReference type="Proteomes" id="UP000323067">
    <property type="component" value="Chromosome vii"/>
</dbReference>
<feature type="transmembrane region" description="Helical" evidence="7">
    <location>
        <begin position="485"/>
        <end position="504"/>
    </location>
</feature>
<feature type="compositionally biased region" description="Polar residues" evidence="6">
    <location>
        <begin position="40"/>
        <end position="55"/>
    </location>
</feature>
<dbReference type="InterPro" id="IPR005828">
    <property type="entry name" value="MFS_sugar_transport-like"/>
</dbReference>
<feature type="transmembrane region" description="Helical" evidence="7">
    <location>
        <begin position="171"/>
        <end position="190"/>
    </location>
</feature>
<dbReference type="GO" id="GO:0022857">
    <property type="term" value="F:transmembrane transporter activity"/>
    <property type="evidence" value="ECO:0007669"/>
    <property type="project" value="InterPro"/>
</dbReference>
<dbReference type="EMBL" id="CP023324">
    <property type="protein sequence ID" value="ATY63389.1"/>
    <property type="molecule type" value="Genomic_DNA"/>
</dbReference>
<keyword evidence="5 7" id="KW-0472">Membrane</keyword>
<evidence type="ECO:0000256" key="4">
    <source>
        <dbReference type="ARBA" id="ARBA00022989"/>
    </source>
</evidence>
<reference evidence="8 9" key="1">
    <citation type="journal article" date="2017" name="BMC Genomics">
        <title>Chromosome level assembly and secondary metabolite potential of the parasitic fungus Cordyceps militaris.</title>
        <authorList>
            <person name="Kramer G.J."/>
            <person name="Nodwell J.R."/>
        </authorList>
    </citation>
    <scope>NUCLEOTIDE SEQUENCE [LARGE SCALE GENOMIC DNA]</scope>
    <source>
        <strain evidence="8 9">ATCC 34164</strain>
    </source>
</reference>
<feature type="transmembrane region" description="Helical" evidence="7">
    <location>
        <begin position="358"/>
        <end position="378"/>
    </location>
</feature>
<dbReference type="AlphaFoldDB" id="A0A2H4SJX7"/>
<dbReference type="PANTHER" id="PTHR23502:SF68">
    <property type="entry name" value="MULTIDRUG TRANSPORTER, PUTATIVE (AFU_ORTHOLOGUE AFUA_3G01120)-RELATED"/>
    <property type="match status" value="1"/>
</dbReference>
<dbReference type="VEuPathDB" id="FungiDB:CCM_00879"/>
<feature type="transmembrane region" description="Helical" evidence="7">
    <location>
        <begin position="433"/>
        <end position="455"/>
    </location>
</feature>
<evidence type="ECO:0000256" key="5">
    <source>
        <dbReference type="ARBA" id="ARBA00023136"/>
    </source>
</evidence>
<evidence type="ECO:0000256" key="3">
    <source>
        <dbReference type="ARBA" id="ARBA00022692"/>
    </source>
</evidence>
<feature type="transmembrane region" description="Helical" evidence="7">
    <location>
        <begin position="538"/>
        <end position="558"/>
    </location>
</feature>
<dbReference type="Gene3D" id="1.20.1250.20">
    <property type="entry name" value="MFS general substrate transporter like domains"/>
    <property type="match status" value="1"/>
</dbReference>
<name>A0A2H4SJX7_CORMI</name>